<evidence type="ECO:0000313" key="1">
    <source>
        <dbReference type="EMBL" id="DAD73683.1"/>
    </source>
</evidence>
<sequence>MAKEMRQECLDQVGQILGRRVTPSEGREILQAVRSTMATLSRTDPDAWAKMTIDDRVSAAADQLAKQIEERAQRRAINLRKQALAQDRLLHKIERLEVEEDLHAYSAVAKLLQETYGYAKGVTNEYLSSMLDTVNGIRSSWLGFVENKEDVRDFVYEAFGQATGNERAAKAWEAFSATAENMRQRAVAAGADIGRLDYGYIPQSHDSWKVRKAAKILTGNKNGDSKEVWTNFILPLLDRSRYVDDAGERMSDADLRELLSGAYDDIITAGSPDADLFEIQSNQPKLVSNRFKKYHHRTIHFADADSYLKYEAQFGNGSLTGALTGHVAKMANDIAILEKMGPKPKATYQMLKYVADRVAENAQASESKWELLTKYSDWQGLTDASIDDMWNVLTGIANRAALNREGVAGFMQGWRNLEMAGKLGKAFITSFSDIPSYFVATKFNRLPLLQGAKFFIAAYGSDWKEYAARAGIIAENLTSDFNRWSVDNIGQGWTAKLANASMRASLLNAFTDGTRRAFSLNMMASLAKMTKNNWDELDNYDRARLQDAGITEADWEVFQAAQTETYKGIEFLTINNLQAIPTEGLTAGQIRAIREAPAKLLGLIIQESEMASLGPDLVTRAETTRGAQRGTMKGELARAFFLFKSFPLAMMERHFRRASFLARHGNTPDKVSYAAGMVVVTTIFGAISLQIQNLLNGKDFQDVWDWDFVLNSMAKGGGLGFLGDFIANGLSEDARYGAWSGLTNFAGPIVGTTIEGVDLVTATAGNALYDRETRPGARAVRLVRSHMPFVNLWYTGTAIDRAVMNDLQEYLSPGYNQRMESRMMRSWGQGYWWGPRDTTPRRSPRMATAPD</sequence>
<name>A0A8S5LV51_9CAUD</name>
<accession>A0A8S5LV51</accession>
<proteinExistence type="predicted"/>
<reference evidence="1" key="1">
    <citation type="journal article" date="2021" name="Proc. Natl. Acad. Sci. U.S.A.">
        <title>A Catalog of Tens of Thousands of Viruses from Human Metagenomes Reveals Hidden Associations with Chronic Diseases.</title>
        <authorList>
            <person name="Tisza M.J."/>
            <person name="Buck C.B."/>
        </authorList>
    </citation>
    <scope>NUCLEOTIDE SEQUENCE</scope>
    <source>
        <strain evidence="1">Ctrub15</strain>
    </source>
</reference>
<protein>
    <submittedName>
        <fullName evidence="1">Structural protein</fullName>
    </submittedName>
</protein>
<organism evidence="1">
    <name type="scientific">Podoviridae sp. ctrub15</name>
    <dbReference type="NCBI Taxonomy" id="2826581"/>
    <lineage>
        <taxon>Viruses</taxon>
        <taxon>Duplodnaviria</taxon>
        <taxon>Heunggongvirae</taxon>
        <taxon>Uroviricota</taxon>
        <taxon>Caudoviricetes</taxon>
    </lineage>
</organism>
<dbReference type="EMBL" id="BK014743">
    <property type="protein sequence ID" value="DAD73683.1"/>
    <property type="molecule type" value="Genomic_DNA"/>
</dbReference>